<keyword evidence="8" id="KW-1185">Reference proteome</keyword>
<organism evidence="7 8">
    <name type="scientific">Pythium insidiosum</name>
    <name type="common">Pythiosis disease agent</name>
    <dbReference type="NCBI Taxonomy" id="114742"/>
    <lineage>
        <taxon>Eukaryota</taxon>
        <taxon>Sar</taxon>
        <taxon>Stramenopiles</taxon>
        <taxon>Oomycota</taxon>
        <taxon>Peronosporomycetes</taxon>
        <taxon>Pythiales</taxon>
        <taxon>Pythiaceae</taxon>
        <taxon>Pythium</taxon>
    </lineage>
</organism>
<feature type="transmembrane region" description="Helical" evidence="5">
    <location>
        <begin position="111"/>
        <end position="132"/>
    </location>
</feature>
<dbReference type="InterPro" id="IPR000620">
    <property type="entry name" value="EamA_dom"/>
</dbReference>
<protein>
    <recommendedName>
        <fullName evidence="6">EamA domain-containing protein</fullName>
    </recommendedName>
</protein>
<name>A0AAD5LJB0_PYTIN</name>
<evidence type="ECO:0000256" key="5">
    <source>
        <dbReference type="SAM" id="Phobius"/>
    </source>
</evidence>
<feature type="transmembrane region" description="Helical" evidence="5">
    <location>
        <begin position="20"/>
        <end position="41"/>
    </location>
</feature>
<comment type="caution">
    <text evidence="7">The sequence shown here is derived from an EMBL/GenBank/DDBJ whole genome shotgun (WGS) entry which is preliminary data.</text>
</comment>
<dbReference type="Proteomes" id="UP001209570">
    <property type="component" value="Unassembled WGS sequence"/>
</dbReference>
<feature type="transmembrane region" description="Helical" evidence="5">
    <location>
        <begin position="176"/>
        <end position="196"/>
    </location>
</feature>
<dbReference type="SUPFAM" id="SSF103481">
    <property type="entry name" value="Multidrug resistance efflux transporter EmrE"/>
    <property type="match status" value="1"/>
</dbReference>
<evidence type="ECO:0000313" key="7">
    <source>
        <dbReference type="EMBL" id="KAJ0400577.1"/>
    </source>
</evidence>
<feature type="transmembrane region" description="Helical" evidence="5">
    <location>
        <begin position="144"/>
        <end position="164"/>
    </location>
</feature>
<evidence type="ECO:0000313" key="8">
    <source>
        <dbReference type="Proteomes" id="UP001209570"/>
    </source>
</evidence>
<dbReference type="AlphaFoldDB" id="A0AAD5LJB0"/>
<accession>A0AAD5LJB0</accession>
<keyword evidence="4 5" id="KW-0472">Membrane</keyword>
<feature type="domain" description="EamA" evidence="6">
    <location>
        <begin position="119"/>
        <end position="248"/>
    </location>
</feature>
<gene>
    <name evidence="7" type="ORF">P43SY_009495</name>
</gene>
<dbReference type="GO" id="GO:0016020">
    <property type="term" value="C:membrane"/>
    <property type="evidence" value="ECO:0007669"/>
    <property type="project" value="UniProtKB-SubCell"/>
</dbReference>
<evidence type="ECO:0000256" key="2">
    <source>
        <dbReference type="ARBA" id="ARBA00022692"/>
    </source>
</evidence>
<reference evidence="7" key="1">
    <citation type="submission" date="2021-12" db="EMBL/GenBank/DDBJ databases">
        <title>Prjna785345.</title>
        <authorList>
            <person name="Rujirawat T."/>
            <person name="Krajaejun T."/>
        </authorList>
    </citation>
    <scope>NUCLEOTIDE SEQUENCE</scope>
    <source>
        <strain evidence="7">Pi057C3</strain>
    </source>
</reference>
<evidence type="ECO:0000259" key="6">
    <source>
        <dbReference type="Pfam" id="PF00892"/>
    </source>
</evidence>
<dbReference type="EMBL" id="JAKCXM010000151">
    <property type="protein sequence ID" value="KAJ0400577.1"/>
    <property type="molecule type" value="Genomic_DNA"/>
</dbReference>
<evidence type="ECO:0000256" key="4">
    <source>
        <dbReference type="ARBA" id="ARBA00023136"/>
    </source>
</evidence>
<feature type="transmembrane region" description="Helical" evidence="5">
    <location>
        <begin position="208"/>
        <end position="226"/>
    </location>
</feature>
<dbReference type="Pfam" id="PF00892">
    <property type="entry name" value="EamA"/>
    <property type="match status" value="1"/>
</dbReference>
<evidence type="ECO:0000256" key="1">
    <source>
        <dbReference type="ARBA" id="ARBA00004141"/>
    </source>
</evidence>
<proteinExistence type="predicted"/>
<sequence length="255" mass="27963">MKEAQPLLPVINPAPAASHPLLGLALVALSAVCFSFMSTLVKVETCSMTSIEAVVIRSTGQSVYIAPEDRWLLLGRCFVGFTSIAFAFYAVSQMVLADARFLFGYDNDDFVGSWDAFAAGLLGAVFQALVYVSVRRLKHINFLVMLHYFMMFSAAMAALYMAIVQHRFVVPRTLKLWLVVLGTGVFTFLGQSFLTRGFQLEKAGIASVMRYLDVVCVFLWDTMLLGESVSPWSVLGATIICGSASLIALRQASRI</sequence>
<comment type="subcellular location">
    <subcellularLocation>
        <location evidence="1">Membrane</location>
        <topology evidence="1">Multi-pass membrane protein</topology>
    </subcellularLocation>
</comment>
<dbReference type="InterPro" id="IPR037185">
    <property type="entry name" value="EmrE-like"/>
</dbReference>
<keyword evidence="3 5" id="KW-1133">Transmembrane helix</keyword>
<feature type="transmembrane region" description="Helical" evidence="5">
    <location>
        <begin position="71"/>
        <end position="91"/>
    </location>
</feature>
<dbReference type="PANTHER" id="PTHR22911:SF6">
    <property type="entry name" value="SOLUTE CARRIER FAMILY 35 MEMBER G1"/>
    <property type="match status" value="1"/>
</dbReference>
<dbReference type="PANTHER" id="PTHR22911">
    <property type="entry name" value="ACYL-MALONYL CONDENSING ENZYME-RELATED"/>
    <property type="match status" value="1"/>
</dbReference>
<evidence type="ECO:0000256" key="3">
    <source>
        <dbReference type="ARBA" id="ARBA00022989"/>
    </source>
</evidence>
<keyword evidence="2 5" id="KW-0812">Transmembrane</keyword>
<feature type="transmembrane region" description="Helical" evidence="5">
    <location>
        <begin position="232"/>
        <end position="249"/>
    </location>
</feature>